<dbReference type="EMBL" id="CAJOBJ010369106">
    <property type="protein sequence ID" value="CAF5222568.1"/>
    <property type="molecule type" value="Genomic_DNA"/>
</dbReference>
<comment type="caution">
    <text evidence="1">The sequence shown here is derived from an EMBL/GenBank/DDBJ whole genome shotgun (WGS) entry which is preliminary data.</text>
</comment>
<sequence>AAIQAEIDCFSQLVTAATQNRHLNSSDISNDDQCVISQAIMSKLDEALEMTTFSDQEITTSSVRTSMPSHSRPYPPIHRSGIIHDRDRPFAEYGHLDALALSQQNNFDLNGIENDQRRKLNMKRMQGKTWPITCWSDVSKHVVLDEICRQFNGERRLQYVCVASE</sequence>
<reference evidence="1" key="1">
    <citation type="submission" date="2021-02" db="EMBL/GenBank/DDBJ databases">
        <authorList>
            <person name="Nowell W R."/>
        </authorList>
    </citation>
    <scope>NUCLEOTIDE SEQUENCE</scope>
</reference>
<name>A0A8S3JVA4_9BILA</name>
<accession>A0A8S3JVA4</accession>
<feature type="non-terminal residue" evidence="1">
    <location>
        <position position="1"/>
    </location>
</feature>
<organism evidence="1 2">
    <name type="scientific">Rotaria magnacalcarata</name>
    <dbReference type="NCBI Taxonomy" id="392030"/>
    <lineage>
        <taxon>Eukaryota</taxon>
        <taxon>Metazoa</taxon>
        <taxon>Spiralia</taxon>
        <taxon>Gnathifera</taxon>
        <taxon>Rotifera</taxon>
        <taxon>Eurotatoria</taxon>
        <taxon>Bdelloidea</taxon>
        <taxon>Philodinida</taxon>
        <taxon>Philodinidae</taxon>
        <taxon>Rotaria</taxon>
    </lineage>
</organism>
<dbReference type="Proteomes" id="UP000681720">
    <property type="component" value="Unassembled WGS sequence"/>
</dbReference>
<proteinExistence type="predicted"/>
<evidence type="ECO:0000313" key="1">
    <source>
        <dbReference type="EMBL" id="CAF5222568.1"/>
    </source>
</evidence>
<gene>
    <name evidence="1" type="ORF">GIL414_LOCUS85139</name>
</gene>
<evidence type="ECO:0000313" key="2">
    <source>
        <dbReference type="Proteomes" id="UP000681720"/>
    </source>
</evidence>
<feature type="non-terminal residue" evidence="1">
    <location>
        <position position="165"/>
    </location>
</feature>
<dbReference type="AlphaFoldDB" id="A0A8S3JVA4"/>
<protein>
    <submittedName>
        <fullName evidence="1">Uncharacterized protein</fullName>
    </submittedName>
</protein>